<sequence>MSQFASFAVAGAGPTIGVYIVKALLEYNVRVLVLSRPSSSRGNDLPEHANLTVALVEYTDVHAVASLLSLHKVDALISAVSFAGHAAQTPLADAAKQAGVKLFVPSEFGIPTGGGAEGVAFIKTQFAAYLQSIDLPCLRLYNGVFHKFIPFFAAVPDTGKFHIVGEGKSPVSFTSPVDVAGFLAHILVTLKHTQFYNIELRIEGERLTLSEVAHLYGEKAPVIYVDTLPKSLPLVEVRSMLQHEFESGAGSSGWNRALKKDDAEAAKSGNALWEGHAWVTVKEALGL</sequence>
<comment type="caution">
    <text evidence="1">The sequence shown here is derived from an EMBL/GenBank/DDBJ whole genome shotgun (WGS) entry which is preliminary data.</text>
</comment>
<reference evidence="1" key="1">
    <citation type="journal article" date="2021" name="New Phytol.">
        <title>Evolutionary innovations through gain and loss of genes in the ectomycorrhizal Boletales.</title>
        <authorList>
            <person name="Wu G."/>
            <person name="Miyauchi S."/>
            <person name="Morin E."/>
            <person name="Kuo A."/>
            <person name="Drula E."/>
            <person name="Varga T."/>
            <person name="Kohler A."/>
            <person name="Feng B."/>
            <person name="Cao Y."/>
            <person name="Lipzen A."/>
            <person name="Daum C."/>
            <person name="Hundley H."/>
            <person name="Pangilinan J."/>
            <person name="Johnson J."/>
            <person name="Barry K."/>
            <person name="LaButti K."/>
            <person name="Ng V."/>
            <person name="Ahrendt S."/>
            <person name="Min B."/>
            <person name="Choi I.G."/>
            <person name="Park H."/>
            <person name="Plett J.M."/>
            <person name="Magnuson J."/>
            <person name="Spatafora J.W."/>
            <person name="Nagy L.G."/>
            <person name="Henrissat B."/>
            <person name="Grigoriev I.V."/>
            <person name="Yang Z.L."/>
            <person name="Xu J."/>
            <person name="Martin F.M."/>
        </authorList>
    </citation>
    <scope>NUCLEOTIDE SEQUENCE</scope>
    <source>
        <strain evidence="1">KUC20120723A-06</strain>
    </source>
</reference>
<dbReference type="EMBL" id="MU266348">
    <property type="protein sequence ID" value="KAH7928881.1"/>
    <property type="molecule type" value="Genomic_DNA"/>
</dbReference>
<evidence type="ECO:0000313" key="2">
    <source>
        <dbReference type="Proteomes" id="UP000790709"/>
    </source>
</evidence>
<name>A0ACB8BSF8_9AGAM</name>
<evidence type="ECO:0000313" key="1">
    <source>
        <dbReference type="EMBL" id="KAH7928881.1"/>
    </source>
</evidence>
<accession>A0ACB8BSF8</accession>
<dbReference type="Proteomes" id="UP000790709">
    <property type="component" value="Unassembled WGS sequence"/>
</dbReference>
<protein>
    <submittedName>
        <fullName evidence="1">NAD(P)-binding protein</fullName>
    </submittedName>
</protein>
<keyword evidence="2" id="KW-1185">Reference proteome</keyword>
<gene>
    <name evidence="1" type="ORF">BV22DRAFT_1030275</name>
</gene>
<organism evidence="1 2">
    <name type="scientific">Leucogyrophana mollusca</name>
    <dbReference type="NCBI Taxonomy" id="85980"/>
    <lineage>
        <taxon>Eukaryota</taxon>
        <taxon>Fungi</taxon>
        <taxon>Dikarya</taxon>
        <taxon>Basidiomycota</taxon>
        <taxon>Agaricomycotina</taxon>
        <taxon>Agaricomycetes</taxon>
        <taxon>Agaricomycetidae</taxon>
        <taxon>Boletales</taxon>
        <taxon>Boletales incertae sedis</taxon>
        <taxon>Leucogyrophana</taxon>
    </lineage>
</organism>
<proteinExistence type="predicted"/>